<dbReference type="STRING" id="310780.SAMN05216267_104685"/>
<gene>
    <name evidence="2" type="ORF">SAMN05216267_104685</name>
</gene>
<protein>
    <submittedName>
        <fullName evidence="2">Uncharacterized protein</fullName>
    </submittedName>
</protein>
<proteinExistence type="predicted"/>
<dbReference type="AlphaFoldDB" id="A0A1H8SYS4"/>
<evidence type="ECO:0000313" key="2">
    <source>
        <dbReference type="EMBL" id="SEO84089.1"/>
    </source>
</evidence>
<organism evidence="2 3">
    <name type="scientific">Actinacidiphila rubida</name>
    <dbReference type="NCBI Taxonomy" id="310780"/>
    <lineage>
        <taxon>Bacteria</taxon>
        <taxon>Bacillati</taxon>
        <taxon>Actinomycetota</taxon>
        <taxon>Actinomycetes</taxon>
        <taxon>Kitasatosporales</taxon>
        <taxon>Streptomycetaceae</taxon>
        <taxon>Actinacidiphila</taxon>
    </lineage>
</organism>
<dbReference type="RefSeq" id="WP_069463653.1">
    <property type="nucleotide sequence ID" value="NZ_FODD01000046.1"/>
</dbReference>
<dbReference type="Proteomes" id="UP000181951">
    <property type="component" value="Unassembled WGS sequence"/>
</dbReference>
<dbReference type="EMBL" id="FODD01000046">
    <property type="protein sequence ID" value="SEO84089.1"/>
    <property type="molecule type" value="Genomic_DNA"/>
</dbReference>
<reference evidence="2 3" key="1">
    <citation type="submission" date="2016-10" db="EMBL/GenBank/DDBJ databases">
        <authorList>
            <person name="de Groot N.N."/>
        </authorList>
    </citation>
    <scope>NUCLEOTIDE SEQUENCE [LARGE SCALE GENOMIC DNA]</scope>
    <source>
        <strain evidence="2 3">CGMCC 4.2026</strain>
    </source>
</reference>
<keyword evidence="3" id="KW-1185">Reference proteome</keyword>
<name>A0A1H8SYS4_9ACTN</name>
<evidence type="ECO:0000313" key="3">
    <source>
        <dbReference type="Proteomes" id="UP000181951"/>
    </source>
</evidence>
<feature type="region of interest" description="Disordered" evidence="1">
    <location>
        <begin position="30"/>
        <end position="76"/>
    </location>
</feature>
<sequence>MPEIDLPQPLIDAQRTVDRAWAEVEDHRKSVNARRRAAAATEGRQADDARPWTGPALDPWTQADDDEHERRMATARAAAEARQAALTAAGLGSGYTIVQALHLAARPATV</sequence>
<accession>A0A1H8SYS4</accession>
<evidence type="ECO:0000256" key="1">
    <source>
        <dbReference type="SAM" id="MobiDB-lite"/>
    </source>
</evidence>